<accession>A0A1Y0EQN2</accession>
<feature type="transmembrane region" description="Helical" evidence="1">
    <location>
        <begin position="281"/>
        <end position="298"/>
    </location>
</feature>
<keyword evidence="1" id="KW-1133">Transmembrane helix</keyword>
<evidence type="ECO:0008006" key="5">
    <source>
        <dbReference type="Google" id="ProtNLM"/>
    </source>
</evidence>
<evidence type="ECO:0000256" key="2">
    <source>
        <dbReference type="SAM" id="SignalP"/>
    </source>
</evidence>
<dbReference type="Proteomes" id="UP000196138">
    <property type="component" value="Chromosome"/>
</dbReference>
<dbReference type="AlphaFoldDB" id="A0A1Y0EQN2"/>
<name>A0A1Y0EQN2_9BURK</name>
<evidence type="ECO:0000256" key="1">
    <source>
        <dbReference type="SAM" id="Phobius"/>
    </source>
</evidence>
<gene>
    <name evidence="3" type="ORF">CCO03_15975</name>
</gene>
<keyword evidence="1" id="KW-0812">Transmembrane</keyword>
<sequence length="306" mass="31279">MNWQMGKVVAALCVAWCGVAQAAPLVLADPYVKAGVSDLYGTLGSNGSTSPGILFDPTGTSTYGVNDFLTPGSEFEGFYLTADGANWGSNNSGTLDNINSPFTLTALSPTQVRADSTTADGVLSIRHQYTLGRVGTRSEITIQTTLTNRSGTAVTNLKALRTLDPDPDVNTYGDYDTVNTLPSATRACAEGASTGQTICLTTASASYSPRAGIGPDAPWPTSPDAFLAGLNAGNGDNTIGLAFNIGTLAPGASVVLNYSYILSETLDGAGGGAVAKPVPGLAPWGLAMLAGGLAFVGSRRKKARQA</sequence>
<dbReference type="KEGG" id="cser:CCO03_15975"/>
<protein>
    <recommendedName>
        <fullName evidence="5">PEP-CTERM protein-sorting domain-containing protein</fullName>
    </recommendedName>
</protein>
<feature type="chain" id="PRO_5012688451" description="PEP-CTERM protein-sorting domain-containing protein" evidence="2">
    <location>
        <begin position="23"/>
        <end position="306"/>
    </location>
</feature>
<feature type="signal peptide" evidence="2">
    <location>
        <begin position="1"/>
        <end position="22"/>
    </location>
</feature>
<dbReference type="OrthoDB" id="8546032at2"/>
<keyword evidence="4" id="KW-1185">Reference proteome</keyword>
<dbReference type="EMBL" id="CP021455">
    <property type="protein sequence ID" value="ARU05965.1"/>
    <property type="molecule type" value="Genomic_DNA"/>
</dbReference>
<evidence type="ECO:0000313" key="3">
    <source>
        <dbReference type="EMBL" id="ARU05965.1"/>
    </source>
</evidence>
<keyword evidence="2" id="KW-0732">Signal</keyword>
<dbReference type="RefSeq" id="WP_087282639.1">
    <property type="nucleotide sequence ID" value="NZ_CP021455.1"/>
</dbReference>
<organism evidence="3 4">
    <name type="scientific">Comamonas serinivorans</name>
    <dbReference type="NCBI Taxonomy" id="1082851"/>
    <lineage>
        <taxon>Bacteria</taxon>
        <taxon>Pseudomonadati</taxon>
        <taxon>Pseudomonadota</taxon>
        <taxon>Betaproteobacteria</taxon>
        <taxon>Burkholderiales</taxon>
        <taxon>Comamonadaceae</taxon>
        <taxon>Comamonas</taxon>
    </lineage>
</organism>
<proteinExistence type="predicted"/>
<reference evidence="3 4" key="1">
    <citation type="submission" date="2017-05" db="EMBL/GenBank/DDBJ databases">
        <authorList>
            <person name="Song R."/>
            <person name="Chenine A.L."/>
            <person name="Ruprecht R.M."/>
        </authorList>
    </citation>
    <scope>NUCLEOTIDE SEQUENCE [LARGE SCALE GENOMIC DNA]</scope>
    <source>
        <strain evidence="3 4">DSM 26136</strain>
    </source>
</reference>
<evidence type="ECO:0000313" key="4">
    <source>
        <dbReference type="Proteomes" id="UP000196138"/>
    </source>
</evidence>
<keyword evidence="1" id="KW-0472">Membrane</keyword>